<dbReference type="RefSeq" id="WP_120175490.1">
    <property type="nucleotide sequence ID" value="NZ_AP018050.1"/>
</dbReference>
<protein>
    <recommendedName>
        <fullName evidence="3">PD-(D/E)XK nuclease family protein</fullName>
    </recommendedName>
</protein>
<dbReference type="OrthoDB" id="6346224at2"/>
<accession>A0A286T4Y1</accession>
<name>A0A286T4Y1_9BACT</name>
<evidence type="ECO:0000313" key="2">
    <source>
        <dbReference type="Proteomes" id="UP000267517"/>
    </source>
</evidence>
<gene>
    <name evidence="1" type="ORF">PMEL_201031</name>
</gene>
<evidence type="ECO:0000313" key="1">
    <source>
        <dbReference type="EMBL" id="BBA30500.1"/>
    </source>
</evidence>
<dbReference type="AlphaFoldDB" id="A0A286T4Y1"/>
<proteinExistence type="predicted"/>
<dbReference type="Pfam" id="PF14281">
    <property type="entry name" value="PDDEXK_4"/>
    <property type="match status" value="1"/>
</dbReference>
<dbReference type="InterPro" id="IPR029470">
    <property type="entry name" value="PDDEXK_4"/>
</dbReference>
<dbReference type="EMBL" id="AP018050">
    <property type="protein sequence ID" value="BBA30500.1"/>
    <property type="molecule type" value="Genomic_DNA"/>
</dbReference>
<organism evidence="1 2">
    <name type="scientific">Prevotella melaninogenica</name>
    <dbReference type="NCBI Taxonomy" id="28132"/>
    <lineage>
        <taxon>Bacteria</taxon>
        <taxon>Pseudomonadati</taxon>
        <taxon>Bacteroidota</taxon>
        <taxon>Bacteroidia</taxon>
        <taxon>Bacteroidales</taxon>
        <taxon>Prevotellaceae</taxon>
        <taxon>Prevotella</taxon>
    </lineage>
</organism>
<evidence type="ECO:0008006" key="3">
    <source>
        <dbReference type="Google" id="ProtNLM"/>
    </source>
</evidence>
<reference evidence="1 2" key="1">
    <citation type="submission" date="2017-05" db="EMBL/GenBank/DDBJ databases">
        <title>whole genome sequence of Prevotella melaninogenica GAI 07411.</title>
        <authorList>
            <person name="Kondo Y."/>
            <person name="Hoshino T."/>
        </authorList>
    </citation>
    <scope>NUCLEOTIDE SEQUENCE [LARGE SCALE GENOMIC DNA]</scope>
    <source>
        <strain evidence="1 2">GAI 07411</strain>
    </source>
</reference>
<sequence length="394" mass="46734">MPNNLFRPLGHKELLILTKLLGEKLNKLPYKFNLLEEVWADENAHSRILVNLLRDKTTLHSFISFLKRRYDRRFDFDEESVVSPQITSERYRIDGLICEHNKYAIIIENKIHGAKEQPKQLSRYIEKCNSLGYSLSKIFVIYITRTQYEHASKQTWGDFKDTFSTEPRYVDISYKENIIDWLDEYYQEIPRKEEDLASGIYQYKAYLIQLTNNYKYKKMDPNIKNLITSSLQLEDKNGEEQLLALKANKSAIDNLSGYIDALMIEAYKKIFEEWSIKLGVEFNTLELLHHSNDDNYLKTGIILPYSEKYKIAVLIEQNLQNKNIYIGFGRHYVSEQLIPEVKKYCESLLEERELEGWKTDDNIWWYCWKYTTIELGYAELVALIKLVQDKMNTN</sequence>
<dbReference type="Proteomes" id="UP000267517">
    <property type="component" value="Chromosome II"/>
</dbReference>